<evidence type="ECO:0000256" key="3">
    <source>
        <dbReference type="ARBA" id="ARBA00022691"/>
    </source>
</evidence>
<keyword evidence="2 4" id="KW-0808">Transferase</keyword>
<dbReference type="Gene3D" id="2.40.50.140">
    <property type="entry name" value="Nucleic acid-binding proteins"/>
    <property type="match status" value="1"/>
</dbReference>
<protein>
    <submittedName>
        <fullName evidence="7">TRAM domain-containing protein</fullName>
    </submittedName>
</protein>
<feature type="active site" description="Nucleophile" evidence="4">
    <location>
        <position position="380"/>
    </location>
</feature>
<feature type="active site" evidence="5">
    <location>
        <position position="380"/>
    </location>
</feature>
<evidence type="ECO:0000313" key="7">
    <source>
        <dbReference type="EMBL" id="WYY07143.1"/>
    </source>
</evidence>
<evidence type="ECO:0000256" key="4">
    <source>
        <dbReference type="PROSITE-ProRule" id="PRU01024"/>
    </source>
</evidence>
<keyword evidence="1 4" id="KW-0489">Methyltransferase</keyword>
<dbReference type="SUPFAM" id="SSF53335">
    <property type="entry name" value="S-adenosyl-L-methionine-dependent methyltransferases"/>
    <property type="match status" value="1"/>
</dbReference>
<reference evidence="7 8" key="1">
    <citation type="journal article" date="2023" name="Virus Evol.">
        <title>Computational host range prediction-The good, the bad, and the ugly.</title>
        <authorList>
            <person name="Howell A.A."/>
            <person name="Versoza C.J."/>
            <person name="Pfeifer S.P."/>
        </authorList>
    </citation>
    <scope>NUCLEOTIDE SEQUENCE [LARGE SCALE GENOMIC DNA]</scope>
    <source>
        <strain evidence="7 8">1610/1b</strain>
    </source>
</reference>
<feature type="binding site" evidence="4">
    <location>
        <position position="312"/>
    </location>
    <ligand>
        <name>S-adenosyl-L-methionine</name>
        <dbReference type="ChEBI" id="CHEBI:59789"/>
    </ligand>
</feature>
<dbReference type="SUPFAM" id="SSF50249">
    <property type="entry name" value="Nucleic acid-binding proteins"/>
    <property type="match status" value="1"/>
</dbReference>
<dbReference type="PROSITE" id="PS50926">
    <property type="entry name" value="TRAM"/>
    <property type="match status" value="1"/>
</dbReference>
<feature type="binding site" evidence="4">
    <location>
        <position position="353"/>
    </location>
    <ligand>
        <name>S-adenosyl-L-methionine</name>
        <dbReference type="ChEBI" id="CHEBI:59789"/>
    </ligand>
</feature>
<keyword evidence="8" id="KW-1185">Reference proteome</keyword>
<dbReference type="InterPro" id="IPR030391">
    <property type="entry name" value="MeTrfase_TrmA_CS"/>
</dbReference>
<dbReference type="Proteomes" id="UP001479933">
    <property type="component" value="Chromosome"/>
</dbReference>
<comment type="similarity">
    <text evidence="4">Belongs to the class I-like SAM-binding methyltransferase superfamily. RNA M5U methyltransferase family.</text>
</comment>
<dbReference type="PROSITE" id="PS01231">
    <property type="entry name" value="TRMA_2"/>
    <property type="match status" value="1"/>
</dbReference>
<evidence type="ECO:0000313" key="8">
    <source>
        <dbReference type="Proteomes" id="UP001479933"/>
    </source>
</evidence>
<dbReference type="PANTHER" id="PTHR11061">
    <property type="entry name" value="RNA M5U METHYLTRANSFERASE"/>
    <property type="match status" value="1"/>
</dbReference>
<dbReference type="Pfam" id="PF01938">
    <property type="entry name" value="TRAM"/>
    <property type="match status" value="1"/>
</dbReference>
<gene>
    <name evidence="7" type="ORF">RVF87_19380</name>
</gene>
<dbReference type="PANTHER" id="PTHR11061:SF30">
    <property type="entry name" value="TRNA (URACIL(54)-C(5))-METHYLTRANSFERASE"/>
    <property type="match status" value="1"/>
</dbReference>
<feature type="domain" description="TRAM" evidence="6">
    <location>
        <begin position="1"/>
        <end position="58"/>
    </location>
</feature>
<proteinExistence type="inferred from homology"/>
<dbReference type="PROSITE" id="PS51687">
    <property type="entry name" value="SAM_MT_RNA_M5U"/>
    <property type="match status" value="1"/>
</dbReference>
<evidence type="ECO:0000256" key="2">
    <source>
        <dbReference type="ARBA" id="ARBA00022679"/>
    </source>
</evidence>
<accession>A0ABZ2U0G8</accession>
<dbReference type="InterPro" id="IPR029063">
    <property type="entry name" value="SAM-dependent_MTases_sf"/>
</dbReference>
<dbReference type="RefSeq" id="WP_066167655.1">
    <property type="nucleotide sequence ID" value="NZ_CP136137.1"/>
</dbReference>
<dbReference type="InterPro" id="IPR030390">
    <property type="entry name" value="MeTrfase_TrmA_AS"/>
</dbReference>
<organism evidence="7 8">
    <name type="scientific">Gordonia hydrophobica</name>
    <dbReference type="NCBI Taxonomy" id="40516"/>
    <lineage>
        <taxon>Bacteria</taxon>
        <taxon>Bacillati</taxon>
        <taxon>Actinomycetota</taxon>
        <taxon>Actinomycetes</taxon>
        <taxon>Mycobacteriales</taxon>
        <taxon>Gordoniaceae</taxon>
        <taxon>Gordonia</taxon>
    </lineage>
</organism>
<dbReference type="Gene3D" id="3.40.50.150">
    <property type="entry name" value="Vaccinia Virus protein VP39"/>
    <property type="match status" value="1"/>
</dbReference>
<sequence>MTASEGLVELDVTGYANGGAGIARRGGRVIFVDGALPGETVQAQITDDSHVAYAKAIAATIVVPSDRRVAPGCPAAAAGAGCCNLSAVDPAYARELGATALADVLRRIGGFSGDAPTAPAVEALAEQSTGWRIRTRLAVGRDGRAGLRGRRSSTIVTEPCAAPVAGLLDDVDALGARPGTELVLMAGADGTRHAGELEAARVARGGGRRRSAQRSRGARSGLRAVRNLAGDDLVTHRVGARSWEVPVTGFWQAHRNAPETYVDAAVTMLAEVGVTGSVHAWDLYGGAGVFAASLLDRGAAHGFTVTSVDLVDTDPGALAAAEVTLADDPVRIHRGAVAATVAGLDRPQIVVSDPPRSGSGLAVVDAITAADPTAVVHVGCDAASFARDLGRFAANGYRVRAWRAFDAFPMTHHIEAIAVLTR</sequence>
<feature type="binding site" evidence="4">
    <location>
        <position position="252"/>
    </location>
    <ligand>
        <name>S-adenosyl-L-methionine</name>
        <dbReference type="ChEBI" id="CHEBI:59789"/>
    </ligand>
</feature>
<feature type="binding site" evidence="4">
    <location>
        <position position="284"/>
    </location>
    <ligand>
        <name>S-adenosyl-L-methionine</name>
        <dbReference type="ChEBI" id="CHEBI:59789"/>
    </ligand>
</feature>
<name>A0ABZ2U0G8_9ACTN</name>
<dbReference type="InterPro" id="IPR010280">
    <property type="entry name" value="U5_MeTrfase_fam"/>
</dbReference>
<evidence type="ECO:0000256" key="5">
    <source>
        <dbReference type="PROSITE-ProRule" id="PRU10015"/>
    </source>
</evidence>
<dbReference type="InterPro" id="IPR012340">
    <property type="entry name" value="NA-bd_OB-fold"/>
</dbReference>
<evidence type="ECO:0000256" key="1">
    <source>
        <dbReference type="ARBA" id="ARBA00022603"/>
    </source>
</evidence>
<keyword evidence="3 4" id="KW-0949">S-adenosyl-L-methionine</keyword>
<dbReference type="EMBL" id="CP136137">
    <property type="protein sequence ID" value="WYY07143.1"/>
    <property type="molecule type" value="Genomic_DNA"/>
</dbReference>
<dbReference type="PROSITE" id="PS01230">
    <property type="entry name" value="TRMA_1"/>
    <property type="match status" value="1"/>
</dbReference>
<dbReference type="InterPro" id="IPR002792">
    <property type="entry name" value="TRAM_dom"/>
</dbReference>
<evidence type="ECO:0000259" key="6">
    <source>
        <dbReference type="PROSITE" id="PS50926"/>
    </source>
</evidence>